<dbReference type="FunCoup" id="A0A066WCY4">
    <property type="interactions" value="111"/>
</dbReference>
<dbReference type="GO" id="GO:0016042">
    <property type="term" value="P:lipid catabolic process"/>
    <property type="evidence" value="ECO:0007669"/>
    <property type="project" value="UniProtKB-UniRule"/>
</dbReference>
<evidence type="ECO:0000256" key="14">
    <source>
        <dbReference type="ARBA" id="ARBA00049531"/>
    </source>
</evidence>
<evidence type="ECO:0000313" key="21">
    <source>
        <dbReference type="Proteomes" id="UP000027361"/>
    </source>
</evidence>
<feature type="active site" description="Nucleophile" evidence="15">
    <location>
        <position position="1612"/>
    </location>
</feature>
<feature type="compositionally biased region" description="Low complexity" evidence="17">
    <location>
        <begin position="346"/>
        <end position="381"/>
    </location>
</feature>
<evidence type="ECO:0000259" key="19">
    <source>
        <dbReference type="PROSITE" id="PS51635"/>
    </source>
</evidence>
<dbReference type="OrthoDB" id="421051at2759"/>
<evidence type="ECO:0000313" key="20">
    <source>
        <dbReference type="EMBL" id="KDN50368.1"/>
    </source>
</evidence>
<dbReference type="GO" id="GO:0004622">
    <property type="term" value="F:phosphatidylcholine lysophospholipase activity"/>
    <property type="evidence" value="ECO:0007669"/>
    <property type="project" value="UniProtKB-EC"/>
</dbReference>
<feature type="short sequence motif" description="DGA/G" evidence="15">
    <location>
        <begin position="1730"/>
        <end position="1732"/>
    </location>
</feature>
<dbReference type="InterPro" id="IPR050301">
    <property type="entry name" value="NTE"/>
</dbReference>
<feature type="region of interest" description="Disordered" evidence="17">
    <location>
        <begin position="187"/>
        <end position="207"/>
    </location>
</feature>
<evidence type="ECO:0000256" key="4">
    <source>
        <dbReference type="ARBA" id="ARBA00018317"/>
    </source>
</evidence>
<dbReference type="RefSeq" id="XP_013244493.1">
    <property type="nucleotide sequence ID" value="XM_013389039.1"/>
</dbReference>
<keyword evidence="6" id="KW-0677">Repeat</keyword>
<dbReference type="Gene3D" id="3.40.1090.10">
    <property type="entry name" value="Cytosolic phospholipase A2 catalytic domain"/>
    <property type="match status" value="2"/>
</dbReference>
<dbReference type="Pfam" id="PF00027">
    <property type="entry name" value="cNMP_binding"/>
    <property type="match status" value="1"/>
</dbReference>
<dbReference type="InterPro" id="IPR001423">
    <property type="entry name" value="LysoPLipase_patatin_CS"/>
</dbReference>
<protein>
    <recommendedName>
        <fullName evidence="4 16">Lysophospholipase NTE1</fullName>
        <ecNumber evidence="3 16">3.1.1.5</ecNumber>
    </recommendedName>
    <alternativeName>
        <fullName evidence="16">Intracellular phospholipase B</fullName>
    </alternativeName>
</protein>
<comment type="function">
    <text evidence="13">Intracellular phospholipase B that catalyzes the double deacylation of phosphatidylcholine (PC) to glycerophosphocholine (GroPCho). Plays an important role in membrane lipid homeostasis. Responsible for the rapid PC turnover in response to inositol, elevated temperatures, or when choline is present in the growth medium.</text>
</comment>
<evidence type="ECO:0000256" key="11">
    <source>
        <dbReference type="ARBA" id="ARBA00023098"/>
    </source>
</evidence>
<dbReference type="PROSITE" id="PS51635">
    <property type="entry name" value="PNPLA"/>
    <property type="match status" value="1"/>
</dbReference>
<keyword evidence="10 16" id="KW-1133">Transmembrane helix</keyword>
<dbReference type="Pfam" id="PF24179">
    <property type="entry name" value="NTE_Ploop"/>
    <property type="match status" value="1"/>
</dbReference>
<evidence type="ECO:0000256" key="7">
    <source>
        <dbReference type="ARBA" id="ARBA00022801"/>
    </source>
</evidence>
<dbReference type="Proteomes" id="UP000027361">
    <property type="component" value="Unassembled WGS sequence"/>
</dbReference>
<dbReference type="InterPro" id="IPR014710">
    <property type="entry name" value="RmlC-like_jellyroll"/>
</dbReference>
<dbReference type="Pfam" id="PF01734">
    <property type="entry name" value="Patatin"/>
    <property type="match status" value="1"/>
</dbReference>
<dbReference type="EC" id="3.1.1.5" evidence="3 16"/>
<sequence length="1888" mass="201431">MDAAGSTMAAGDAAAAAVAAAAAATLPASSTLSPLLARSTPPILQQAARLASTSRNPLALLLDAVLAVLIALFNIATVLIAFSTLTLPSLVYRILHYSFTLRLTFPSLALLFSGAVAAAFVWLRYRHLNRYERLRELPIEKDEGFNLHPDVNVPFFFDDHDAAAAYDYDDDDYDYASGRRRRGRAAAGGIGVSGSRGGGGRPGQGASSGRGGIFHNYLDDFLQAIRIFGFLEKPVFHELARHLQTRRLVAGDSLALDSDFSFYIVIDGNVQVYAPLLGAGARAGARFGGFSGLEEEEEEEEEDQLSAAGYQLLHEVQSGGTLSSLFTILSLFTEDVKLGFWNEAQGTHSHSHSQSGHGHTSNNASASAAAAAQSSATNLATGPAGVGANGITRPQPQLATPPLPLYPQQQEVDSGSPQRRWHLSADDALGDGASSHSTEATLSAPAQPVSAFGQMLASSARNAPPPGTAAGASPSTPNGTPSTGTRSHIVLLQPPTLGAEDAEALVMPPAEACAPFSHYLRQQAAAEQQQQRTKASSTPRTPSSPDGSGVPSPAHGHRSRGSAGNIHRLGAAAVGPAHLLNGNAVDGRQRRYSAGANTMLGSSSPPISQHNNNHQHHQHLPMFAAGPTMMMRERDEHVHPHAAHGPGTVARATVDTTLAVIPAEAFKRLTNKFPNASAHIVQVILTRLSRVTLHTAHKYLGLTKEVMRTEKTINQIACAPLPPSFYQSDGMDKLRQRFIKVSPAAPPAAGASNGLGYRSAAAPASQPLREQAYDTSDDGYFRQRGVSGASGRGMSMGIGGSSNHTTSVVNLTESPTADEASMETERPAGGGGGGSGVSKRRQPSGPGLAPVARPKTPWGHPDPPVRTPAARTTVGPGDLISTSGLDDRGAWAAQNVQMTLNTPRPFKSMLFSSSGAGEGNGNGRFAPPQPMSTIDDRKSAPRDFSSSSKHSRARAGSIIAAERCRSVADDEEIGWASVGLANFDLKDAVMSCIANCIGLVPAPASPIASVQASPFISAQDALLQRSVFNSAFGSLTMLDAAAGMADAESSVTGGSNSHAGAFPAELENDVQIRFFEAESVIIRAGEMQAGLYYVIDGFLDVSLPRAKQKDDRAPPNGQQTSGQHSGRGAPGLHEKKRHAKDAKPIYTVGRGGVAGYLSTLLGTSSYVDVTARTDCYVGFLPAQSLQKMMERRPVVLLTLCKRLLSLLSPLLLHIDSALDWQQVAAGQVIYRQGDEADSFYIVINGRLRAISEKAEGGAGIAGNTEFGQGDSVGELDVVTNSLRSVTLHAIRDSELAKMPMSLFNAISVRHPAVTIQMSRIIAGRVRAEVANKHTTASHGPMPGVPDLGKNNANLKTVAILPVTRDVPITAFASRLHSAFEDTIGQPAAYLNQQRVMGVLGRHAFNRMGKLKLTGWLADQEEKYRLVMYVVDTAVSSPWAQTSIRQADCILLVGFGDDPSVGEYERLLLGIKTTARKELVLLHPERAVPPGSTRAWLQSRPWVHAHHHVELPGIPSMQPISTIGLADQKAVKALMDLRKRIGSRIQQYREKRDIAAPARSHHFSDFSRLARRLCGKSIGLILGGGGARGCAHLGVLRALEERNIPIDIIGGTSIGSFVGGLYAREAGLVPSLGRVKKFSGRMASLWRFAIDLTYPYVSYTTGHEFNRGIFKAFADTHIEDMWLPFFCNTTNITWSKMEIHTTGYAWRYIRGSMTLAGLIPPLIDSGDMLVDGGYMDNLPVSVMFSMGAASVFAVDVGSVDDTSPRNYGDALSGWWVVLNRWNPWSDAIKIPSIPEIQGRLTYVSSVKTLEEAKAMPGCFYLRMPVEKFGTLEFGKFNEIMAIGYDTARQKLAEWDAAGVLPSGEAVVSSDEIEWQSKRKAGISARRNSV</sequence>
<dbReference type="PANTHER" id="PTHR14226">
    <property type="entry name" value="NEUROPATHY TARGET ESTERASE/SWISS CHEESE D.MELANOGASTER"/>
    <property type="match status" value="1"/>
</dbReference>
<feature type="domain" description="Cyclic nucleotide-binding" evidence="18">
    <location>
        <begin position="1065"/>
        <end position="1189"/>
    </location>
</feature>
<dbReference type="SUPFAM" id="SSF52151">
    <property type="entry name" value="FabD/lysophospholipase-like"/>
    <property type="match status" value="1"/>
</dbReference>
<evidence type="ECO:0000256" key="16">
    <source>
        <dbReference type="RuleBase" id="RU362043"/>
    </source>
</evidence>
<dbReference type="InterPro" id="IPR000595">
    <property type="entry name" value="cNMP-bd_dom"/>
</dbReference>
<evidence type="ECO:0000256" key="13">
    <source>
        <dbReference type="ARBA" id="ARBA00024965"/>
    </source>
</evidence>
<feature type="domain" description="PNPLA" evidence="19">
    <location>
        <begin position="1579"/>
        <end position="1743"/>
    </location>
</feature>
<name>A0A066WCY4_TILAU</name>
<dbReference type="PANTHER" id="PTHR14226:SF29">
    <property type="entry name" value="NEUROPATHY TARGET ESTERASE SWS"/>
    <property type="match status" value="1"/>
</dbReference>
<evidence type="ECO:0000256" key="2">
    <source>
        <dbReference type="ARBA" id="ARBA00006636"/>
    </source>
</evidence>
<evidence type="ECO:0000256" key="15">
    <source>
        <dbReference type="PROSITE-ProRule" id="PRU01161"/>
    </source>
</evidence>
<dbReference type="GeneID" id="25266410"/>
<keyword evidence="8 16" id="KW-0256">Endoplasmic reticulum</keyword>
<dbReference type="HOGENOM" id="CLU_000960_1_1_1"/>
<feature type="region of interest" description="Disordered" evidence="17">
    <location>
        <begin position="346"/>
        <end position="419"/>
    </location>
</feature>
<feature type="transmembrane region" description="Helical" evidence="16">
    <location>
        <begin position="13"/>
        <end position="37"/>
    </location>
</feature>
<feature type="compositionally biased region" description="Polar residues" evidence="17">
    <location>
        <begin position="803"/>
        <end position="815"/>
    </location>
</feature>
<keyword evidence="21" id="KW-1185">Reference proteome</keyword>
<dbReference type="SUPFAM" id="SSF51206">
    <property type="entry name" value="cAMP-binding domain-like"/>
    <property type="match status" value="3"/>
</dbReference>
<keyword evidence="9 15" id="KW-0442">Lipid degradation</keyword>
<feature type="compositionally biased region" description="Low complexity" evidence="17">
    <location>
        <begin position="543"/>
        <end position="553"/>
    </location>
</feature>
<feature type="transmembrane region" description="Helical" evidence="16">
    <location>
        <begin position="58"/>
        <end position="83"/>
    </location>
</feature>
<dbReference type="FunFam" id="2.60.120.10:FF:000062">
    <property type="entry name" value="Lysophospholipase NTE1"/>
    <property type="match status" value="1"/>
</dbReference>
<dbReference type="InterPro" id="IPR018490">
    <property type="entry name" value="cNMP-bd_dom_sf"/>
</dbReference>
<dbReference type="PROSITE" id="PS50042">
    <property type="entry name" value="CNMP_BINDING_3"/>
    <property type="match status" value="2"/>
</dbReference>
<organism evidence="20 21">
    <name type="scientific">Tilletiaria anomala (strain ATCC 24038 / CBS 436.72 / UBC 951)</name>
    <dbReference type="NCBI Taxonomy" id="1037660"/>
    <lineage>
        <taxon>Eukaryota</taxon>
        <taxon>Fungi</taxon>
        <taxon>Dikarya</taxon>
        <taxon>Basidiomycota</taxon>
        <taxon>Ustilaginomycotina</taxon>
        <taxon>Exobasidiomycetes</taxon>
        <taxon>Georgefischeriales</taxon>
        <taxon>Tilletiariaceae</taxon>
        <taxon>Tilletiaria</taxon>
    </lineage>
</organism>
<dbReference type="PROSITE" id="PS01237">
    <property type="entry name" value="UPF0028"/>
    <property type="match status" value="1"/>
</dbReference>
<feature type="region of interest" description="Disordered" evidence="17">
    <location>
        <begin position="1106"/>
        <end position="1140"/>
    </location>
</feature>
<dbReference type="InterPro" id="IPR016035">
    <property type="entry name" value="Acyl_Trfase/lysoPLipase"/>
</dbReference>
<dbReference type="GO" id="GO:0046470">
    <property type="term" value="P:phosphatidylcholine metabolic process"/>
    <property type="evidence" value="ECO:0007669"/>
    <property type="project" value="InterPro"/>
</dbReference>
<evidence type="ECO:0000256" key="10">
    <source>
        <dbReference type="ARBA" id="ARBA00022989"/>
    </source>
</evidence>
<feature type="domain" description="Cyclic nucleotide-binding" evidence="18">
    <location>
        <begin position="1202"/>
        <end position="1306"/>
    </location>
</feature>
<comment type="catalytic activity">
    <reaction evidence="14 16">
        <text>a 1-acyl-sn-glycero-3-phosphocholine + H2O = sn-glycerol 3-phosphocholine + a fatty acid + H(+)</text>
        <dbReference type="Rhea" id="RHEA:15177"/>
        <dbReference type="ChEBI" id="CHEBI:15377"/>
        <dbReference type="ChEBI" id="CHEBI:15378"/>
        <dbReference type="ChEBI" id="CHEBI:16870"/>
        <dbReference type="ChEBI" id="CHEBI:28868"/>
        <dbReference type="ChEBI" id="CHEBI:58168"/>
        <dbReference type="EC" id="3.1.1.5"/>
    </reaction>
</comment>
<keyword evidence="7 15" id="KW-0378">Hydrolase</keyword>
<dbReference type="InterPro" id="IPR002641">
    <property type="entry name" value="PNPLA_dom"/>
</dbReference>
<comment type="similarity">
    <text evidence="2 16">Belongs to the NTE family.</text>
</comment>
<keyword evidence="5 16" id="KW-0812">Transmembrane</keyword>
<evidence type="ECO:0000256" key="1">
    <source>
        <dbReference type="ARBA" id="ARBA00004477"/>
    </source>
</evidence>
<evidence type="ECO:0000256" key="8">
    <source>
        <dbReference type="ARBA" id="ARBA00022824"/>
    </source>
</evidence>
<comment type="caution">
    <text evidence="20">The sequence shown here is derived from an EMBL/GenBank/DDBJ whole genome shotgun (WGS) entry which is preliminary data.</text>
</comment>
<evidence type="ECO:0000256" key="3">
    <source>
        <dbReference type="ARBA" id="ARBA00013274"/>
    </source>
</evidence>
<dbReference type="SMART" id="SM00100">
    <property type="entry name" value="cNMP"/>
    <property type="match status" value="2"/>
</dbReference>
<evidence type="ECO:0000256" key="6">
    <source>
        <dbReference type="ARBA" id="ARBA00022737"/>
    </source>
</evidence>
<dbReference type="CDD" id="cd00038">
    <property type="entry name" value="CAP_ED"/>
    <property type="match status" value="2"/>
</dbReference>
<dbReference type="FunFam" id="3.40.1090.10:FF:000007">
    <property type="entry name" value="Lysophospholipase NTE1"/>
    <property type="match status" value="1"/>
</dbReference>
<feature type="active site" description="Proton acceptor" evidence="15">
    <location>
        <position position="1730"/>
    </location>
</feature>
<feature type="region of interest" description="Disordered" evidence="17">
    <location>
        <begin position="522"/>
        <end position="563"/>
    </location>
</feature>
<feature type="short sequence motif" description="GXSXG" evidence="15">
    <location>
        <begin position="1610"/>
        <end position="1614"/>
    </location>
</feature>
<dbReference type="GO" id="GO:0005789">
    <property type="term" value="C:endoplasmic reticulum membrane"/>
    <property type="evidence" value="ECO:0007669"/>
    <property type="project" value="UniProtKB-SubCell"/>
</dbReference>
<dbReference type="STRING" id="1037660.A0A066WCY4"/>
<keyword evidence="11 15" id="KW-0443">Lipid metabolism</keyword>
<feature type="region of interest" description="Disordered" evidence="17">
    <location>
        <begin position="458"/>
        <end position="487"/>
    </location>
</feature>
<dbReference type="EMBL" id="JMSN01000019">
    <property type="protein sequence ID" value="KDN50368.1"/>
    <property type="molecule type" value="Genomic_DNA"/>
</dbReference>
<dbReference type="OMA" id="HTAHKYL"/>
<feature type="compositionally biased region" description="Polar residues" evidence="17">
    <location>
        <begin position="532"/>
        <end position="541"/>
    </location>
</feature>
<accession>A0A066WCY4</accession>
<evidence type="ECO:0000256" key="5">
    <source>
        <dbReference type="ARBA" id="ARBA00022692"/>
    </source>
</evidence>
<feature type="compositionally biased region" description="Low complexity" evidence="17">
    <location>
        <begin position="522"/>
        <end position="531"/>
    </location>
</feature>
<dbReference type="Gene3D" id="2.60.120.10">
    <property type="entry name" value="Jelly Rolls"/>
    <property type="match status" value="2"/>
</dbReference>
<dbReference type="InterPro" id="IPR056556">
    <property type="entry name" value="NTE1_P-loop_dom"/>
</dbReference>
<proteinExistence type="inferred from homology"/>
<keyword evidence="12 16" id="KW-0472">Membrane</keyword>
<gene>
    <name evidence="20" type="ORF">K437DRAFT_273102</name>
</gene>
<evidence type="ECO:0000256" key="12">
    <source>
        <dbReference type="ARBA" id="ARBA00023136"/>
    </source>
</evidence>
<feature type="transmembrane region" description="Helical" evidence="16">
    <location>
        <begin position="103"/>
        <end position="125"/>
    </location>
</feature>
<feature type="compositionally biased region" description="Gly residues" evidence="17">
    <location>
        <begin position="788"/>
        <end position="800"/>
    </location>
</feature>
<reference evidence="20 21" key="1">
    <citation type="submission" date="2014-05" db="EMBL/GenBank/DDBJ databases">
        <title>Draft genome sequence of a rare smut relative, Tilletiaria anomala UBC 951.</title>
        <authorList>
            <consortium name="DOE Joint Genome Institute"/>
            <person name="Toome M."/>
            <person name="Kuo A."/>
            <person name="Henrissat B."/>
            <person name="Lipzen A."/>
            <person name="Tritt A."/>
            <person name="Yoshinaga Y."/>
            <person name="Zane M."/>
            <person name="Barry K."/>
            <person name="Grigoriev I.V."/>
            <person name="Spatafora J.W."/>
            <person name="Aimea M.C."/>
        </authorList>
    </citation>
    <scope>NUCLEOTIDE SEQUENCE [LARGE SCALE GENOMIC DNA]</scope>
    <source>
        <strain evidence="20 21">UBC 951</strain>
    </source>
</reference>
<feature type="region of interest" description="Disordered" evidence="17">
    <location>
        <begin position="762"/>
        <end position="875"/>
    </location>
</feature>
<feature type="short sequence motif" description="GXGXXG" evidence="15">
    <location>
        <begin position="1583"/>
        <end position="1588"/>
    </location>
</feature>
<evidence type="ECO:0000256" key="17">
    <source>
        <dbReference type="SAM" id="MobiDB-lite"/>
    </source>
</evidence>
<comment type="subcellular location">
    <subcellularLocation>
        <location evidence="1">Endoplasmic reticulum membrane</location>
        <topology evidence="1">Multi-pass membrane protein</topology>
    </subcellularLocation>
</comment>
<evidence type="ECO:0000259" key="18">
    <source>
        <dbReference type="PROSITE" id="PS50042"/>
    </source>
</evidence>
<dbReference type="InParanoid" id="A0A066WCY4"/>
<feature type="region of interest" description="Disordered" evidence="17">
    <location>
        <begin position="911"/>
        <end position="952"/>
    </location>
</feature>
<feature type="compositionally biased region" description="Low complexity" evidence="17">
    <location>
        <begin position="468"/>
        <end position="485"/>
    </location>
</feature>
<evidence type="ECO:0000256" key="9">
    <source>
        <dbReference type="ARBA" id="ARBA00022963"/>
    </source>
</evidence>